<dbReference type="Proteomes" id="UP000014207">
    <property type="component" value="Unassembled WGS sequence"/>
</dbReference>
<dbReference type="PROSITE" id="PS51257">
    <property type="entry name" value="PROKAR_LIPOPROTEIN"/>
    <property type="match status" value="1"/>
</dbReference>
<dbReference type="HOGENOM" id="CLU_421914_0_0_10"/>
<proteinExistence type="predicted"/>
<reference evidence="3 4" key="1">
    <citation type="submission" date="2013-04" db="EMBL/GenBank/DDBJ databases">
        <title>The Genome Sequence of Bacteroides thetaiotaomicron dnLKV9.</title>
        <authorList>
            <consortium name="The Broad Institute Genomics Platform"/>
            <consortium name="The Broad Institute Genome Sequencing Center for Infectious Disease"/>
            <person name="Earl A."/>
            <person name="Xavier R."/>
            <person name="Kuhn K."/>
            <person name="Stappenbeck T."/>
            <person name="Walker B."/>
            <person name="Young S."/>
            <person name="Zeng Q."/>
            <person name="Gargeya S."/>
            <person name="Fitzgerald M."/>
            <person name="Haas B."/>
            <person name="Abouelleil A."/>
            <person name="Allen A.W."/>
            <person name="Alvarado L."/>
            <person name="Arachchi H.M."/>
            <person name="Berlin A.M."/>
            <person name="Chapman S.B."/>
            <person name="Gainer-Dewar J."/>
            <person name="Goldberg J."/>
            <person name="Griggs A."/>
            <person name="Gujja S."/>
            <person name="Hansen M."/>
            <person name="Howarth C."/>
            <person name="Imamovic A."/>
            <person name="Ireland A."/>
            <person name="Larimer J."/>
            <person name="McCowan C."/>
            <person name="Murphy C."/>
            <person name="Pearson M."/>
            <person name="Poon T.W."/>
            <person name="Priest M."/>
            <person name="Roberts A."/>
            <person name="Saif S."/>
            <person name="Shea T."/>
            <person name="Sisk P."/>
            <person name="Sykes S."/>
            <person name="Wortman J."/>
            <person name="Nusbaum C."/>
            <person name="Birren B."/>
        </authorList>
    </citation>
    <scope>NUCLEOTIDE SEQUENCE [LARGE SCALE GENOMIC DNA]</scope>
    <source>
        <strain evidence="4">dnLKV9</strain>
    </source>
</reference>
<evidence type="ECO:0000313" key="3">
    <source>
        <dbReference type="EMBL" id="EOR97037.1"/>
    </source>
</evidence>
<dbReference type="RefSeq" id="WP_016269703.1">
    <property type="nucleotide sequence ID" value="NZ_KE159462.1"/>
</dbReference>
<feature type="domain" description="Endonuclease YhcR N-terminal" evidence="2">
    <location>
        <begin position="370"/>
        <end position="488"/>
    </location>
</feature>
<accession>R9GYZ8</accession>
<name>R9GYZ8_BACT4</name>
<evidence type="ECO:0000259" key="2">
    <source>
        <dbReference type="Pfam" id="PF19886"/>
    </source>
</evidence>
<feature type="chain" id="PRO_5004482018" description="Endonuclease YhcR N-terminal domain-containing protein" evidence="1">
    <location>
        <begin position="22"/>
        <end position="649"/>
    </location>
</feature>
<gene>
    <name evidence="3" type="ORF">C799_04489</name>
</gene>
<dbReference type="InterPro" id="IPR045939">
    <property type="entry name" value="YhcR_N"/>
</dbReference>
<sequence>MKKILNALFLTIITLVTFSCSDVPAPYDINGGGNGEGPALTGDGTKENPYDIASAMTKQDNSEAWVMGYIVGCINDKSISTDAVFAPPFTNQANILIAADADETDYKKCIPVQLVANTDVRTALNLVNNEGNLGKAVVIKGQLTKYFGVAGLKNPTAAVLDGKDIGDGGDTPSGDLASLLDPSNPVAEVTNTFDDAETDKEYVKEGYVNFAEAGARTWRGKPFNNNGLIQATAYGSKEASVISWFVTPAVNVAQMAVKKVTFDCISAYYKEGTKLEIYFLEKDGTNLKSTLINVGTLPQSADGYSEAVTLSGDLTSVGDKVGFIGFKYIGSETASGTYQIDNLYVGVEPGEGPGPGPDPTGSGTKEDPYDVASVLTLSTATGTQTAWVKGYIVGGVKNGNDANTVDAPEDVVFGLDDIRSSAIIIAGSKDETDYTKCLVIGFGGDSQAAKTALNLVDNPDNLGKEVLLLGTLKYAFGAPGMKTITDHELVTGGGEPEPGKVYTSNIELPTSTTTDANKASGGKVIVEGQEYPILKLGTGSALGFWNSPALTAGASKLSFFAVGWTGKTGQLTVVIENGGTFTGGETSKIIALDGKTAGAAANSPFTITPAETDYYDFTMTGITASSTIKFTTDGAPSDKRAIIFGINIK</sequence>
<dbReference type="Pfam" id="PF19886">
    <property type="entry name" value="DUF6359"/>
    <property type="match status" value="2"/>
</dbReference>
<feature type="signal peptide" evidence="1">
    <location>
        <begin position="1"/>
        <end position="21"/>
    </location>
</feature>
<evidence type="ECO:0000256" key="1">
    <source>
        <dbReference type="SAM" id="SignalP"/>
    </source>
</evidence>
<dbReference type="PATRIC" id="fig|1235785.3.peg.4520"/>
<dbReference type="NCBIfam" id="NF038128">
    <property type="entry name" value="choice_anch_J"/>
    <property type="match status" value="1"/>
</dbReference>
<comment type="caution">
    <text evidence="3">The sequence shown here is derived from an EMBL/GenBank/DDBJ whole genome shotgun (WGS) entry which is preliminary data.</text>
</comment>
<dbReference type="EMBL" id="ASSM01000018">
    <property type="protein sequence ID" value="EOR97037.1"/>
    <property type="molecule type" value="Genomic_DNA"/>
</dbReference>
<dbReference type="AlphaFoldDB" id="R9GYZ8"/>
<protein>
    <recommendedName>
        <fullName evidence="2">Endonuclease YhcR N-terminal domain-containing protein</fullName>
    </recommendedName>
</protein>
<feature type="domain" description="Endonuclease YhcR N-terminal" evidence="2">
    <location>
        <begin position="50"/>
        <end position="160"/>
    </location>
</feature>
<evidence type="ECO:0000313" key="4">
    <source>
        <dbReference type="Proteomes" id="UP000014207"/>
    </source>
</evidence>
<keyword evidence="1" id="KW-0732">Signal</keyword>
<organism evidence="3 4">
    <name type="scientific">Bacteroides thetaiotaomicron dnLKV9</name>
    <dbReference type="NCBI Taxonomy" id="1235785"/>
    <lineage>
        <taxon>Bacteria</taxon>
        <taxon>Pseudomonadati</taxon>
        <taxon>Bacteroidota</taxon>
        <taxon>Bacteroidia</taxon>
        <taxon>Bacteroidales</taxon>
        <taxon>Bacteroidaceae</taxon>
        <taxon>Bacteroides</taxon>
    </lineage>
</organism>